<evidence type="ECO:0000256" key="1">
    <source>
        <dbReference type="ARBA" id="ARBA00004196"/>
    </source>
</evidence>
<comment type="similarity">
    <text evidence="2">Belongs to the thioredoxin family. DsbE subfamily.</text>
</comment>
<feature type="domain" description="Thioredoxin" evidence="6">
    <location>
        <begin position="33"/>
        <end position="191"/>
    </location>
</feature>
<dbReference type="InterPro" id="IPR004799">
    <property type="entry name" value="Periplasmic_diS_OxRdtase_DsbE"/>
</dbReference>
<dbReference type="PROSITE" id="PS51352">
    <property type="entry name" value="THIOREDOXIN_2"/>
    <property type="match status" value="1"/>
</dbReference>
<comment type="subcellular location">
    <subcellularLocation>
        <location evidence="1">Cell envelope</location>
    </subcellularLocation>
</comment>
<evidence type="ECO:0000256" key="4">
    <source>
        <dbReference type="ARBA" id="ARBA00023157"/>
    </source>
</evidence>
<proteinExistence type="inferred from homology"/>
<dbReference type="SUPFAM" id="SSF52833">
    <property type="entry name" value="Thioredoxin-like"/>
    <property type="match status" value="1"/>
</dbReference>
<reference evidence="8" key="1">
    <citation type="journal article" date="2019" name="Int. J. Syst. Evol. Microbiol.">
        <title>The Global Catalogue of Microorganisms (GCM) 10K type strain sequencing project: providing services to taxonomists for standard genome sequencing and annotation.</title>
        <authorList>
            <consortium name="The Broad Institute Genomics Platform"/>
            <consortium name="The Broad Institute Genome Sequencing Center for Infectious Disease"/>
            <person name="Wu L."/>
            <person name="Ma J."/>
        </authorList>
    </citation>
    <scope>NUCLEOTIDE SEQUENCE [LARGE SCALE GENOMIC DNA]</scope>
    <source>
        <strain evidence="8">SHR3</strain>
    </source>
</reference>
<keyword evidence="8" id="KW-1185">Reference proteome</keyword>
<dbReference type="PANTHER" id="PTHR42852:SF6">
    <property type="entry name" value="THIOL:DISULFIDE INTERCHANGE PROTEIN DSBE"/>
    <property type="match status" value="1"/>
</dbReference>
<evidence type="ECO:0000313" key="8">
    <source>
        <dbReference type="Proteomes" id="UP001595974"/>
    </source>
</evidence>
<dbReference type="InterPro" id="IPR017937">
    <property type="entry name" value="Thioredoxin_CS"/>
</dbReference>
<keyword evidence="4" id="KW-1015">Disulfide bond</keyword>
<dbReference type="Proteomes" id="UP001595974">
    <property type="component" value="Unassembled WGS sequence"/>
</dbReference>
<evidence type="ECO:0000313" key="7">
    <source>
        <dbReference type="EMBL" id="MFC5768607.1"/>
    </source>
</evidence>
<dbReference type="Pfam" id="PF08534">
    <property type="entry name" value="Redoxin"/>
    <property type="match status" value="1"/>
</dbReference>
<dbReference type="EMBL" id="JBHSOG010000011">
    <property type="protein sequence ID" value="MFC5768607.1"/>
    <property type="molecule type" value="Genomic_DNA"/>
</dbReference>
<dbReference type="PANTHER" id="PTHR42852">
    <property type="entry name" value="THIOL:DISULFIDE INTERCHANGE PROTEIN DSBE"/>
    <property type="match status" value="1"/>
</dbReference>
<name>A0ABW1AMZ1_9RHOO</name>
<dbReference type="InterPro" id="IPR013766">
    <property type="entry name" value="Thioredoxin_domain"/>
</dbReference>
<dbReference type="InterPro" id="IPR013740">
    <property type="entry name" value="Redoxin"/>
</dbReference>
<evidence type="ECO:0000256" key="2">
    <source>
        <dbReference type="ARBA" id="ARBA00007758"/>
    </source>
</evidence>
<evidence type="ECO:0000256" key="3">
    <source>
        <dbReference type="ARBA" id="ARBA00022748"/>
    </source>
</evidence>
<dbReference type="InterPro" id="IPR036249">
    <property type="entry name" value="Thioredoxin-like_sf"/>
</dbReference>
<protein>
    <submittedName>
        <fullName evidence="7">DsbE family thiol:disulfide interchange protein</fullName>
    </submittedName>
</protein>
<dbReference type="RefSeq" id="WP_096450803.1">
    <property type="nucleotide sequence ID" value="NZ_JBHSOG010000011.1"/>
</dbReference>
<organism evidence="7 8">
    <name type="scientific">Thauera sinica</name>
    <dbReference type="NCBI Taxonomy" id="2665146"/>
    <lineage>
        <taxon>Bacteria</taxon>
        <taxon>Pseudomonadati</taxon>
        <taxon>Pseudomonadota</taxon>
        <taxon>Betaproteobacteria</taxon>
        <taxon>Rhodocyclales</taxon>
        <taxon>Zoogloeaceae</taxon>
        <taxon>Thauera</taxon>
    </lineage>
</organism>
<dbReference type="PROSITE" id="PS00194">
    <property type="entry name" value="THIOREDOXIN_1"/>
    <property type="match status" value="1"/>
</dbReference>
<dbReference type="InterPro" id="IPR050553">
    <property type="entry name" value="Thioredoxin_ResA/DsbE_sf"/>
</dbReference>
<comment type="caution">
    <text evidence="7">The sequence shown here is derived from an EMBL/GenBank/DDBJ whole genome shotgun (WGS) entry which is preliminary data.</text>
</comment>
<sequence length="197" mass="21896">MKAKFLVPLFLFLGLVGFLAFGLTLNPREVPSPLIDKPAPAFTLARVDDPAQQFALADMRGKVWLLNVWASWCVACRQEHPVLVDLARRDVVPVVGLNYKEVRGDGQLDVRGMAPEAETTLAVERARRWLGDHGNPYMLSVLDIDGRVGIDFGVYGVPETFLIDGNGKIRYKHIGPITPENLQQVILPKVEEIRRAG</sequence>
<dbReference type="Gene3D" id="3.40.30.10">
    <property type="entry name" value="Glutaredoxin"/>
    <property type="match status" value="1"/>
</dbReference>
<gene>
    <name evidence="7" type="ORF">ACFPTN_04410</name>
</gene>
<dbReference type="CDD" id="cd03010">
    <property type="entry name" value="TlpA_like_DsbE"/>
    <property type="match status" value="1"/>
</dbReference>
<keyword evidence="3" id="KW-0201">Cytochrome c-type biogenesis</keyword>
<evidence type="ECO:0000259" key="6">
    <source>
        <dbReference type="PROSITE" id="PS51352"/>
    </source>
</evidence>
<keyword evidence="5" id="KW-0676">Redox-active center</keyword>
<evidence type="ECO:0000256" key="5">
    <source>
        <dbReference type="ARBA" id="ARBA00023284"/>
    </source>
</evidence>
<accession>A0ABW1AMZ1</accession>